<sequence>MTSLSMLRGCLFEGRTYDVHAEQKWQAKARDGMITRRWSLLVSIINEALRLGNVVKFVHQKALKPIKYKVYEFYRDHV</sequence>
<evidence type="ECO:0000313" key="2">
    <source>
        <dbReference type="Proteomes" id="UP001140949"/>
    </source>
</evidence>
<name>A0AAX6FFA3_IRIPA</name>
<keyword evidence="2" id="KW-1185">Reference proteome</keyword>
<comment type="caution">
    <text evidence="1">The sequence shown here is derived from an EMBL/GenBank/DDBJ whole genome shotgun (WGS) entry which is preliminary data.</text>
</comment>
<gene>
    <name evidence="1" type="ORF">M6B38_136405</name>
</gene>
<organism evidence="1 2">
    <name type="scientific">Iris pallida</name>
    <name type="common">Sweet iris</name>
    <dbReference type="NCBI Taxonomy" id="29817"/>
    <lineage>
        <taxon>Eukaryota</taxon>
        <taxon>Viridiplantae</taxon>
        <taxon>Streptophyta</taxon>
        <taxon>Embryophyta</taxon>
        <taxon>Tracheophyta</taxon>
        <taxon>Spermatophyta</taxon>
        <taxon>Magnoliopsida</taxon>
        <taxon>Liliopsida</taxon>
        <taxon>Asparagales</taxon>
        <taxon>Iridaceae</taxon>
        <taxon>Iridoideae</taxon>
        <taxon>Irideae</taxon>
        <taxon>Iris</taxon>
    </lineage>
</organism>
<dbReference type="AlphaFoldDB" id="A0AAX6FFA3"/>
<dbReference type="EMBL" id="JANAVB010029416">
    <property type="protein sequence ID" value="KAJ6814989.1"/>
    <property type="molecule type" value="Genomic_DNA"/>
</dbReference>
<protein>
    <submittedName>
        <fullName evidence="1">Cullin-1-like isoform X1</fullName>
    </submittedName>
</protein>
<dbReference type="Proteomes" id="UP001140949">
    <property type="component" value="Unassembled WGS sequence"/>
</dbReference>
<accession>A0AAX6FFA3</accession>
<reference evidence="1" key="2">
    <citation type="submission" date="2023-04" db="EMBL/GenBank/DDBJ databases">
        <authorList>
            <person name="Bruccoleri R.E."/>
            <person name="Oakeley E.J."/>
            <person name="Faust A.-M."/>
            <person name="Dessus-Babus S."/>
            <person name="Altorfer M."/>
            <person name="Burckhardt D."/>
            <person name="Oertli M."/>
            <person name="Naumann U."/>
            <person name="Petersen F."/>
            <person name="Wong J."/>
        </authorList>
    </citation>
    <scope>NUCLEOTIDE SEQUENCE</scope>
    <source>
        <strain evidence="1">GSM-AAB239-AS_SAM_17_03QT</strain>
        <tissue evidence="1">Leaf</tissue>
    </source>
</reference>
<evidence type="ECO:0000313" key="1">
    <source>
        <dbReference type="EMBL" id="KAJ6814989.1"/>
    </source>
</evidence>
<reference evidence="1" key="1">
    <citation type="journal article" date="2023" name="GigaByte">
        <title>Genome assembly of the bearded iris, Iris pallida Lam.</title>
        <authorList>
            <person name="Bruccoleri R.E."/>
            <person name="Oakeley E.J."/>
            <person name="Faust A.M.E."/>
            <person name="Altorfer M."/>
            <person name="Dessus-Babus S."/>
            <person name="Burckhardt D."/>
            <person name="Oertli M."/>
            <person name="Naumann U."/>
            <person name="Petersen F."/>
            <person name="Wong J."/>
        </authorList>
    </citation>
    <scope>NUCLEOTIDE SEQUENCE</scope>
    <source>
        <strain evidence="1">GSM-AAB239-AS_SAM_17_03QT</strain>
    </source>
</reference>
<proteinExistence type="predicted"/>